<keyword evidence="2" id="KW-1185">Reference proteome</keyword>
<dbReference type="Proteomes" id="UP000517106">
    <property type="component" value="Unassembled WGS sequence"/>
</dbReference>
<protein>
    <submittedName>
        <fullName evidence="1">Uncharacterized protein</fullName>
    </submittedName>
</protein>
<name>A0A7W3YNT0_9LACO</name>
<dbReference type="AlphaFoldDB" id="A0A7W3YNT0"/>
<organism evidence="1 2">
    <name type="scientific">Limosilactobacillus rudii</name>
    <dbReference type="NCBI Taxonomy" id="2759755"/>
    <lineage>
        <taxon>Bacteria</taxon>
        <taxon>Bacillati</taxon>
        <taxon>Bacillota</taxon>
        <taxon>Bacilli</taxon>
        <taxon>Lactobacillales</taxon>
        <taxon>Lactobacillaceae</taxon>
        <taxon>Limosilactobacillus</taxon>
    </lineage>
</organism>
<sequence>MPKQGHFAKSSQIKQLNNFKVKKRGGETVIANNQLTDFLVVRYALTLKKRVKPAYRETIQRMLIEICEQLLTANGNLQQIVPPLLTRLNARVPWQFYLQVLAEWEALQRFLQKELPAVPLRQRLRITASISQPALEELVLQLLVKKVVAITFINQPQADQQRKSQMVAMLTTSLFTNQQIDWKKVRALLQPFPFEIDQSLDEGTRQWLQKLSEQ</sequence>
<accession>A0A7W3YNT0</accession>
<comment type="caution">
    <text evidence="1">The sequence shown here is derived from an EMBL/GenBank/DDBJ whole genome shotgun (WGS) entry which is preliminary data.</text>
</comment>
<proteinExistence type="predicted"/>
<gene>
    <name evidence="1" type="ORF">H5S09_11130</name>
</gene>
<evidence type="ECO:0000313" key="1">
    <source>
        <dbReference type="EMBL" id="MBB1098478.1"/>
    </source>
</evidence>
<dbReference type="EMBL" id="JACIVA010000060">
    <property type="protein sequence ID" value="MBB1098478.1"/>
    <property type="molecule type" value="Genomic_DNA"/>
</dbReference>
<dbReference type="RefSeq" id="WP_182597177.1">
    <property type="nucleotide sequence ID" value="NZ_JACIVA010000060.1"/>
</dbReference>
<evidence type="ECO:0000313" key="2">
    <source>
        <dbReference type="Proteomes" id="UP000517106"/>
    </source>
</evidence>
<reference evidence="1 2" key="1">
    <citation type="submission" date="2020-07" db="EMBL/GenBank/DDBJ databases">
        <title>Description of Limosilactobacillus balticus sp. nov., Limosilactobacillus agrestis sp. nov., Limosilactobacillus albertensis sp. nov., Limosilactobacillus rudii sp. nov., Limosilactobacillus fastidiosus sp. nov., five novel Limosilactobacillus species isolated from the vertebrate gastrointestinal tract, and proposal of 6 subspecies of Limosilactobacillus reuteri adapted to the gastrointestinal tract of specific vertebrate hosts.</title>
        <authorList>
            <person name="Li F."/>
            <person name="Cheng C."/>
            <person name="Zheng J."/>
            <person name="Quevedo R.M."/>
            <person name="Li J."/>
            <person name="Roos S."/>
            <person name="Gaenzle M.G."/>
            <person name="Walter J."/>
        </authorList>
    </citation>
    <scope>NUCLEOTIDE SEQUENCE [LARGE SCALE GENOMIC DNA]</scope>
    <source>
        <strain evidence="1 2">STM2_1</strain>
    </source>
</reference>